<gene>
    <name evidence="1" type="ORF">HPB49_010948</name>
</gene>
<evidence type="ECO:0000313" key="1">
    <source>
        <dbReference type="EMBL" id="KAH7945448.1"/>
    </source>
</evidence>
<evidence type="ECO:0000313" key="2">
    <source>
        <dbReference type="Proteomes" id="UP000821865"/>
    </source>
</evidence>
<dbReference type="Proteomes" id="UP000821865">
    <property type="component" value="Chromosome 6"/>
</dbReference>
<keyword evidence="2" id="KW-1185">Reference proteome</keyword>
<reference evidence="1" key="1">
    <citation type="submission" date="2020-05" db="EMBL/GenBank/DDBJ databases">
        <title>Large-scale comparative analyses of tick genomes elucidate their genetic diversity and vector capacities.</title>
        <authorList>
            <person name="Jia N."/>
            <person name="Wang J."/>
            <person name="Shi W."/>
            <person name="Du L."/>
            <person name="Sun Y."/>
            <person name="Zhan W."/>
            <person name="Jiang J."/>
            <person name="Wang Q."/>
            <person name="Zhang B."/>
            <person name="Ji P."/>
            <person name="Sakyi L.B."/>
            <person name="Cui X."/>
            <person name="Yuan T."/>
            <person name="Jiang B."/>
            <person name="Yang W."/>
            <person name="Lam T.T.-Y."/>
            <person name="Chang Q."/>
            <person name="Ding S."/>
            <person name="Wang X."/>
            <person name="Zhu J."/>
            <person name="Ruan X."/>
            <person name="Zhao L."/>
            <person name="Wei J."/>
            <person name="Que T."/>
            <person name="Du C."/>
            <person name="Cheng J."/>
            <person name="Dai P."/>
            <person name="Han X."/>
            <person name="Huang E."/>
            <person name="Gao Y."/>
            <person name="Liu J."/>
            <person name="Shao H."/>
            <person name="Ye R."/>
            <person name="Li L."/>
            <person name="Wei W."/>
            <person name="Wang X."/>
            <person name="Wang C."/>
            <person name="Yang T."/>
            <person name="Huo Q."/>
            <person name="Li W."/>
            <person name="Guo W."/>
            <person name="Chen H."/>
            <person name="Zhou L."/>
            <person name="Ni X."/>
            <person name="Tian J."/>
            <person name="Zhou Y."/>
            <person name="Sheng Y."/>
            <person name="Liu T."/>
            <person name="Pan Y."/>
            <person name="Xia L."/>
            <person name="Li J."/>
            <person name="Zhao F."/>
            <person name="Cao W."/>
        </authorList>
    </citation>
    <scope>NUCLEOTIDE SEQUENCE</scope>
    <source>
        <strain evidence="1">Dsil-2018</strain>
    </source>
</reference>
<protein>
    <submittedName>
        <fullName evidence="1">Uncharacterized protein</fullName>
    </submittedName>
</protein>
<accession>A0ACB8CKE8</accession>
<name>A0ACB8CKE8_DERSI</name>
<sequence length="1194" mass="132195">MSKAHPPELKKYMDKKLSLRLNGSRVVTGILRGFDPFMNLVLDETVEETKGGEKHNIGMVEKLDTFTKVHVVLGNEACDLDSAVAAIVTAYLLHELQPVATLLVVPVLNIARKDVKLRTEITYFFEQVDIPLDTLVCRDEIDLKKLHAQSKLSLTLVDHNLLPKEDADLQAAVQEIIDHHRLETSHRCDKTVEMVGSCCTLVAEKVLHSKPELFSPQVALLLYGTILLDTVCLSESARKTTAKDLEMVSKLQALLPELSKEEVFKPLCRARSSVDGLCLDELLRKDLKVVCSSAKRIAISSVPGELKENTMEAELGKFCKTHGYSALIILTFAVEEKSNSVQRQLAVFSSDIVLKQQLTSTLLAVGDPSLDLQVSHMSTDHLITFVQGNTQASRKVILPVVRKFLSTLDDNILPKMNEHCPQTNGSLSVNNQPCAPTTASSPEDTALRDPPFSPSDSSNSMSETAKDGVSCRGTEKVNDESFDAAVDADAPSHAAFPYRAQTVDFPDSPHLRVQPVVKMKQMMKFCLEETTSSCSPLLAQVSNLELSQPLSLASELEEYYEDSLLSGRLAVPNLEKSPLSAPLTISSSSPEFEAENEEAEPTSLPSFGFSSQNDDSYAQVKHSTPNASKTSLDPAIEQYSDDVARINLHNLPSSLDNGNSFLFEEKASGELPDEDLVVKIRSCFDEAKIKDGYVLSGRLQDLLTPKEVDEIVNNYVSYSSFIDDNILEAVVELAGGSQSLKNGNSHQSREKKVIVPNLEPFTDDSSDIVVVAYEEDDISSSLCSNGNKTASLEKRSVAHCGGGDGHGIPETETFHSLKRIDVEESVLKKLHMLPGTGIPSRFMADSSRSLSSLPVELSQQKQEVKMSTARSDPELPVMAYAEQPFNDSVDSVEQPFNDIATAADVPPELVSEERLQENDSSTPAERPSSLSGANRSRRKIKVNPDILRAQIGLDDDQKSLSSMSNKSDGDVFSPADDLATPDIETPDELGDSVLGRDDSTLSDSIPEMSAREEYAEERSWKTCNVGGVERKIDMRVIEPYKKVLSHGGYFAEDRQAIIVFSACHLPDRCRRDYDYVMDNLFLYVLSTLDQLVVENYVLIYLHGATERSKMPSFGWLKRCYQMIDRRQAPTFFSLLRKNLKGLYLVHPTFWLKTIVIMTRPFIRLEFENMIKEKKKKLGSRKVLPGPRQVTDDAS</sequence>
<dbReference type="EMBL" id="CM023475">
    <property type="protein sequence ID" value="KAH7945448.1"/>
    <property type="molecule type" value="Genomic_DNA"/>
</dbReference>
<proteinExistence type="predicted"/>
<organism evidence="1 2">
    <name type="scientific">Dermacentor silvarum</name>
    <name type="common">Tick</name>
    <dbReference type="NCBI Taxonomy" id="543639"/>
    <lineage>
        <taxon>Eukaryota</taxon>
        <taxon>Metazoa</taxon>
        <taxon>Ecdysozoa</taxon>
        <taxon>Arthropoda</taxon>
        <taxon>Chelicerata</taxon>
        <taxon>Arachnida</taxon>
        <taxon>Acari</taxon>
        <taxon>Parasitiformes</taxon>
        <taxon>Ixodida</taxon>
        <taxon>Ixodoidea</taxon>
        <taxon>Ixodidae</taxon>
        <taxon>Rhipicephalinae</taxon>
        <taxon>Dermacentor</taxon>
    </lineage>
</organism>
<comment type="caution">
    <text evidence="1">The sequence shown here is derived from an EMBL/GenBank/DDBJ whole genome shotgun (WGS) entry which is preliminary data.</text>
</comment>